<dbReference type="RefSeq" id="WP_028795300.1">
    <property type="nucleotide sequence ID" value="NZ_FNBW01000020.1"/>
</dbReference>
<dbReference type="UniPathway" id="UPA00031">
    <property type="reaction ID" value="UER00006"/>
</dbReference>
<organism evidence="12 13">
    <name type="scientific">Thalassobaculum litoreum DSM 18839</name>
    <dbReference type="NCBI Taxonomy" id="1123362"/>
    <lineage>
        <taxon>Bacteria</taxon>
        <taxon>Pseudomonadati</taxon>
        <taxon>Pseudomonadota</taxon>
        <taxon>Alphaproteobacteria</taxon>
        <taxon>Rhodospirillales</taxon>
        <taxon>Thalassobaculaceae</taxon>
        <taxon>Thalassobaculum</taxon>
    </lineage>
</organism>
<feature type="domain" description="Aminoacyl-transfer RNA synthetases class-II family profile" evidence="11">
    <location>
        <begin position="45"/>
        <end position="336"/>
    </location>
</feature>
<accession>A0A8G2BMB5</accession>
<dbReference type="InterPro" id="IPR004516">
    <property type="entry name" value="HisRS/HisZ"/>
</dbReference>
<comment type="caution">
    <text evidence="12">The sequence shown here is derived from an EMBL/GenBank/DDBJ whole genome shotgun (WGS) entry which is preliminary data.</text>
</comment>
<proteinExistence type="inferred from homology"/>
<evidence type="ECO:0000313" key="12">
    <source>
        <dbReference type="EMBL" id="SDG52432.1"/>
    </source>
</evidence>
<evidence type="ECO:0000256" key="8">
    <source>
        <dbReference type="ARBA" id="ARBA00025246"/>
    </source>
</evidence>
<feature type="binding site" evidence="10">
    <location>
        <position position="119"/>
    </location>
    <ligand>
        <name>L-histidine</name>
        <dbReference type="ChEBI" id="CHEBI:57595"/>
    </ligand>
</feature>
<comment type="function">
    <text evidence="8 9">Required for the first step of histidine biosynthesis. May allow the feedback regulation of ATP phosphoribosyltransferase activity by histidine.</text>
</comment>
<dbReference type="Gene3D" id="3.30.930.10">
    <property type="entry name" value="Bira Bifunctional Protein, Domain 2"/>
    <property type="match status" value="1"/>
</dbReference>
<name>A0A8G2BMB5_9PROT</name>
<evidence type="ECO:0000256" key="1">
    <source>
        <dbReference type="ARBA" id="ARBA00004496"/>
    </source>
</evidence>
<dbReference type="InterPro" id="IPR006195">
    <property type="entry name" value="aa-tRNA-synth_II"/>
</dbReference>
<evidence type="ECO:0000256" key="7">
    <source>
        <dbReference type="ARBA" id="ARBA00022490"/>
    </source>
</evidence>
<feature type="binding site" evidence="10">
    <location>
        <position position="273"/>
    </location>
    <ligand>
        <name>L-histidine</name>
        <dbReference type="ChEBI" id="CHEBI:57595"/>
    </ligand>
</feature>
<protein>
    <recommendedName>
        <fullName evidence="6 9">ATP phosphoribosyltransferase regulatory subunit</fullName>
    </recommendedName>
</protein>
<dbReference type="OrthoDB" id="9769617at2"/>
<evidence type="ECO:0000256" key="2">
    <source>
        <dbReference type="ARBA" id="ARBA00004667"/>
    </source>
</evidence>
<dbReference type="Pfam" id="PF13393">
    <property type="entry name" value="tRNA-synt_His"/>
    <property type="match status" value="1"/>
</dbReference>
<evidence type="ECO:0000256" key="5">
    <source>
        <dbReference type="ARBA" id="ARBA00011738"/>
    </source>
</evidence>
<dbReference type="InterPro" id="IPR041715">
    <property type="entry name" value="HisRS-like_core"/>
</dbReference>
<dbReference type="PROSITE" id="PS50862">
    <property type="entry name" value="AA_TRNA_LIGASE_II"/>
    <property type="match status" value="1"/>
</dbReference>
<evidence type="ECO:0000313" key="13">
    <source>
        <dbReference type="Proteomes" id="UP000198615"/>
    </source>
</evidence>
<dbReference type="InterPro" id="IPR045864">
    <property type="entry name" value="aa-tRNA-synth_II/BPL/LPL"/>
</dbReference>
<dbReference type="GO" id="GO:0006427">
    <property type="term" value="P:histidyl-tRNA aminoacylation"/>
    <property type="evidence" value="ECO:0007669"/>
    <property type="project" value="TreeGrafter"/>
</dbReference>
<dbReference type="GO" id="GO:0000105">
    <property type="term" value="P:L-histidine biosynthetic process"/>
    <property type="evidence" value="ECO:0007669"/>
    <property type="project" value="UniProtKB-UniRule"/>
</dbReference>
<dbReference type="InterPro" id="IPR004517">
    <property type="entry name" value="HisZ"/>
</dbReference>
<dbReference type="PANTHER" id="PTHR43707">
    <property type="entry name" value="HISTIDYL-TRNA SYNTHETASE"/>
    <property type="match status" value="1"/>
</dbReference>
<sequence>MTDDPVLDPALTALLPAGFRDILAPNAANEARLIDAMMSTATGHGYLRVKPPLIEFETSLLQGPGAATAERVFRLMDPISQRMMGLRADMTAQAARIATTRLKNAPRPVRLCYAGEVLRTTANQLNPEREVVQVGAELIGSPTAEADAEIILVAIEALRAVGVERISLDLMVPTLVPSVLAKLGLPAKPLSALRQAIDRKDVAAVEEIAGDGAAVLVGLLEAAGPRTEAMQALSRLDLPGDAREALDRLTEVVELVTAVEPDLSITLDPAENRGFEYHTGIAFSLFARGVRAEMGRGGRYRPNHDPEGTATGFTLYLERVLQALPDPKKPQTVFVPHGTPRDQAAALRRDGRITVAGLTPADDAEAEARRMGCTFILRDGQVAALN</sequence>
<feature type="binding site" evidence="10">
    <location>
        <position position="137"/>
    </location>
    <ligand>
        <name>L-histidine</name>
        <dbReference type="ChEBI" id="CHEBI:57595"/>
    </ligand>
</feature>
<dbReference type="EMBL" id="FNBW01000020">
    <property type="protein sequence ID" value="SDG52432.1"/>
    <property type="molecule type" value="Genomic_DNA"/>
</dbReference>
<dbReference type="AlphaFoldDB" id="A0A8G2BMB5"/>
<gene>
    <name evidence="9" type="primary">hisZ</name>
    <name evidence="12" type="ORF">SAMN05660686_04715</name>
</gene>
<keyword evidence="13" id="KW-1185">Reference proteome</keyword>
<dbReference type="Proteomes" id="UP000198615">
    <property type="component" value="Unassembled WGS sequence"/>
</dbReference>
<dbReference type="SUPFAM" id="SSF55681">
    <property type="entry name" value="Class II aaRS and biotin synthetases"/>
    <property type="match status" value="1"/>
</dbReference>
<dbReference type="GO" id="GO:0005737">
    <property type="term" value="C:cytoplasm"/>
    <property type="evidence" value="ECO:0007669"/>
    <property type="project" value="UniProtKB-SubCell"/>
</dbReference>
<comment type="similarity">
    <text evidence="3 9">Belongs to the class-II aminoacyl-tRNA synthetase family. HisZ subfamily.</text>
</comment>
<keyword evidence="9" id="KW-0028">Amino-acid biosynthesis</keyword>
<dbReference type="GO" id="GO:0016757">
    <property type="term" value="F:glycosyltransferase activity"/>
    <property type="evidence" value="ECO:0007669"/>
    <property type="project" value="UniProtKB-KW"/>
</dbReference>
<keyword evidence="9" id="KW-0368">Histidine biosynthesis</keyword>
<keyword evidence="12" id="KW-0808">Transferase</keyword>
<dbReference type="PIRSF" id="PIRSF001549">
    <property type="entry name" value="His-tRNA_synth"/>
    <property type="match status" value="1"/>
</dbReference>
<evidence type="ECO:0000259" key="11">
    <source>
        <dbReference type="PROSITE" id="PS50862"/>
    </source>
</evidence>
<feature type="binding site" evidence="10">
    <location>
        <begin position="89"/>
        <end position="91"/>
    </location>
    <ligand>
        <name>L-histidine</name>
        <dbReference type="ChEBI" id="CHEBI:57595"/>
    </ligand>
</feature>
<dbReference type="PANTHER" id="PTHR43707:SF1">
    <property type="entry name" value="HISTIDINE--TRNA LIGASE, MITOCHONDRIAL-RELATED"/>
    <property type="match status" value="1"/>
</dbReference>
<dbReference type="GO" id="GO:0004821">
    <property type="term" value="F:histidine-tRNA ligase activity"/>
    <property type="evidence" value="ECO:0007669"/>
    <property type="project" value="TreeGrafter"/>
</dbReference>
<comment type="subunit">
    <text evidence="5">Homodimer.</text>
</comment>
<comment type="miscellaneous">
    <text evidence="9">This function is generally fulfilled by the C-terminal part of HisG, which is missing in some bacteria such as this one.</text>
</comment>
<reference evidence="12 13" key="1">
    <citation type="submission" date="2016-10" db="EMBL/GenBank/DDBJ databases">
        <authorList>
            <person name="Varghese N."/>
            <person name="Submissions S."/>
        </authorList>
    </citation>
    <scope>NUCLEOTIDE SEQUENCE [LARGE SCALE GENOMIC DNA]</scope>
    <source>
        <strain evidence="12 13">DSM 18839</strain>
    </source>
</reference>
<keyword evidence="7 9" id="KW-0963">Cytoplasm</keyword>
<comment type="pathway">
    <text evidence="2 9">Amino-acid biosynthesis; L-histidine biosynthesis; L-histidine from 5-phospho-alpha-D-ribose 1-diphosphate: step 1/9.</text>
</comment>
<evidence type="ECO:0000256" key="3">
    <source>
        <dbReference type="ARBA" id="ARBA00005539"/>
    </source>
</evidence>
<keyword evidence="12" id="KW-0328">Glycosyltransferase</keyword>
<evidence type="ECO:0000256" key="6">
    <source>
        <dbReference type="ARBA" id="ARBA00020397"/>
    </source>
</evidence>
<comment type="subunit">
    <text evidence="4 9">Heteromultimer composed of HisG and HisZ subunits.</text>
</comment>
<evidence type="ECO:0000256" key="4">
    <source>
        <dbReference type="ARBA" id="ARBA00011496"/>
    </source>
</evidence>
<comment type="subcellular location">
    <subcellularLocation>
        <location evidence="1 9">Cytoplasm</location>
    </subcellularLocation>
</comment>
<dbReference type="HAMAP" id="MF_00125">
    <property type="entry name" value="HisZ"/>
    <property type="match status" value="1"/>
</dbReference>
<evidence type="ECO:0000256" key="10">
    <source>
        <dbReference type="PIRSR" id="PIRSR001549-1"/>
    </source>
</evidence>
<feature type="binding site" evidence="10">
    <location>
        <position position="133"/>
    </location>
    <ligand>
        <name>L-histidine</name>
        <dbReference type="ChEBI" id="CHEBI:57595"/>
    </ligand>
</feature>
<evidence type="ECO:0000256" key="9">
    <source>
        <dbReference type="HAMAP-Rule" id="MF_00125"/>
    </source>
</evidence>